<evidence type="ECO:0000313" key="1">
    <source>
        <dbReference type="EMBL" id="JAH64593.1"/>
    </source>
</evidence>
<name>A0A0E9UHW3_ANGAN</name>
<dbReference type="EMBL" id="GBXM01043984">
    <property type="protein sequence ID" value="JAH64593.1"/>
    <property type="molecule type" value="Transcribed_RNA"/>
</dbReference>
<sequence length="45" mass="5028">MVYGTKVGAMIQGNRDLKFQSRISSGGGRVTECPRVYPWVFCFQG</sequence>
<reference evidence="1" key="1">
    <citation type="submission" date="2014-11" db="EMBL/GenBank/DDBJ databases">
        <authorList>
            <person name="Amaro Gonzalez C."/>
        </authorList>
    </citation>
    <scope>NUCLEOTIDE SEQUENCE</scope>
</reference>
<accession>A0A0E9UHW3</accession>
<proteinExistence type="predicted"/>
<protein>
    <submittedName>
        <fullName evidence="1">Uncharacterized protein</fullName>
    </submittedName>
</protein>
<reference evidence="1" key="2">
    <citation type="journal article" date="2015" name="Fish Shellfish Immunol.">
        <title>Early steps in the European eel (Anguilla anguilla)-Vibrio vulnificus interaction in the gills: Role of the RtxA13 toxin.</title>
        <authorList>
            <person name="Callol A."/>
            <person name="Pajuelo D."/>
            <person name="Ebbesson L."/>
            <person name="Teles M."/>
            <person name="MacKenzie S."/>
            <person name="Amaro C."/>
        </authorList>
    </citation>
    <scope>NUCLEOTIDE SEQUENCE</scope>
</reference>
<organism evidence="1">
    <name type="scientific">Anguilla anguilla</name>
    <name type="common">European freshwater eel</name>
    <name type="synonym">Muraena anguilla</name>
    <dbReference type="NCBI Taxonomy" id="7936"/>
    <lineage>
        <taxon>Eukaryota</taxon>
        <taxon>Metazoa</taxon>
        <taxon>Chordata</taxon>
        <taxon>Craniata</taxon>
        <taxon>Vertebrata</taxon>
        <taxon>Euteleostomi</taxon>
        <taxon>Actinopterygii</taxon>
        <taxon>Neopterygii</taxon>
        <taxon>Teleostei</taxon>
        <taxon>Anguilliformes</taxon>
        <taxon>Anguillidae</taxon>
        <taxon>Anguilla</taxon>
    </lineage>
</organism>
<dbReference type="AlphaFoldDB" id="A0A0E9UHW3"/>